<sequence length="289" mass="29806">MDVVVFGAGSLGSLVGGLCAREHDVTLVGRDPHISAVRESGLRVTGAVEFTVEPDARTTVPDRADLALVTVKSFDTPTAARALTDCAPAVVCSLQNGLGNEERLARSHDTVLAGTCTYGARLDGPGRVACTGIGEVVVGDPDGGPSAAAERVGGALRAANIDVQVSPRMARRRWEKLAVNAGINPVTALAGVANGALADGPLHGVATAAARETARVARENDIDLDERDAVATLESVVETTAENHSSMLQDVRADNRTEVDAINGAVVARTDEPAPVNRTLARLVRGLTA</sequence>
<evidence type="ECO:0000256" key="4">
    <source>
        <dbReference type="ARBA" id="ARBA00022857"/>
    </source>
</evidence>
<dbReference type="InterPro" id="IPR013328">
    <property type="entry name" value="6PGD_dom2"/>
</dbReference>
<keyword evidence="14" id="KW-1185">Reference proteome</keyword>
<dbReference type="InterPro" id="IPR013752">
    <property type="entry name" value="KPA_reductase"/>
</dbReference>
<dbReference type="NCBIfam" id="TIGR00745">
    <property type="entry name" value="apbA_panE"/>
    <property type="match status" value="1"/>
</dbReference>
<comment type="catalytic activity">
    <reaction evidence="9">
        <text>(R)-pantoate + NAD(+) = 2-dehydropantoate + NADH + H(+)</text>
        <dbReference type="Rhea" id="RHEA:61292"/>
        <dbReference type="ChEBI" id="CHEBI:11561"/>
        <dbReference type="ChEBI" id="CHEBI:15378"/>
        <dbReference type="ChEBI" id="CHEBI:15980"/>
        <dbReference type="ChEBI" id="CHEBI:57540"/>
        <dbReference type="ChEBI" id="CHEBI:57945"/>
    </reaction>
    <physiologicalReaction direction="right-to-left" evidence="9">
        <dbReference type="Rhea" id="RHEA:61294"/>
    </physiologicalReaction>
</comment>
<dbReference type="InterPro" id="IPR008927">
    <property type="entry name" value="6-PGluconate_DH-like_C_sf"/>
</dbReference>
<dbReference type="GO" id="GO:0015937">
    <property type="term" value="P:coenzyme A biosynthetic process"/>
    <property type="evidence" value="ECO:0007669"/>
    <property type="project" value="UniProtKB-UniPathway"/>
</dbReference>
<dbReference type="eggNOG" id="arCOG04139">
    <property type="taxonomic scope" value="Archaea"/>
</dbReference>
<evidence type="ECO:0000256" key="10">
    <source>
        <dbReference type="RuleBase" id="RU362068"/>
    </source>
</evidence>
<dbReference type="Gene3D" id="3.40.50.720">
    <property type="entry name" value="NAD(P)-binding Rossmann-like Domain"/>
    <property type="match status" value="1"/>
</dbReference>
<dbReference type="InterPro" id="IPR013332">
    <property type="entry name" value="KPR_N"/>
</dbReference>
<organism evidence="13 14">
    <name type="scientific">Halococcus hamelinensis 100A6</name>
    <dbReference type="NCBI Taxonomy" id="1132509"/>
    <lineage>
        <taxon>Archaea</taxon>
        <taxon>Methanobacteriati</taxon>
        <taxon>Methanobacteriota</taxon>
        <taxon>Stenosarchaea group</taxon>
        <taxon>Halobacteria</taxon>
        <taxon>Halobacteriales</taxon>
        <taxon>Halococcaceae</taxon>
        <taxon>Halococcus</taxon>
    </lineage>
</organism>
<dbReference type="InterPro" id="IPR036291">
    <property type="entry name" value="NAD(P)-bd_dom_sf"/>
</dbReference>
<dbReference type="UniPathway" id="UPA00241"/>
<dbReference type="InterPro" id="IPR003710">
    <property type="entry name" value="ApbA"/>
</dbReference>
<comment type="catalytic activity">
    <reaction evidence="8">
        <text>(R)-pantoate + NADP(+) = 2-dehydropantoate + NADPH + H(+)</text>
        <dbReference type="Rhea" id="RHEA:16233"/>
        <dbReference type="ChEBI" id="CHEBI:11561"/>
        <dbReference type="ChEBI" id="CHEBI:15378"/>
        <dbReference type="ChEBI" id="CHEBI:15980"/>
        <dbReference type="ChEBI" id="CHEBI:57783"/>
        <dbReference type="ChEBI" id="CHEBI:58349"/>
        <dbReference type="EC" id="1.1.1.169"/>
    </reaction>
    <physiologicalReaction direction="right-to-left" evidence="8">
        <dbReference type="Rhea" id="RHEA:16235"/>
    </physiologicalReaction>
</comment>
<evidence type="ECO:0000256" key="8">
    <source>
        <dbReference type="ARBA" id="ARBA00047506"/>
    </source>
</evidence>
<feature type="domain" description="Ketopantoate reductase C-terminal" evidence="12">
    <location>
        <begin position="170"/>
        <end position="286"/>
    </location>
</feature>
<dbReference type="SUPFAM" id="SSF48179">
    <property type="entry name" value="6-phosphogluconate dehydrogenase C-terminal domain-like"/>
    <property type="match status" value="1"/>
</dbReference>
<dbReference type="Proteomes" id="UP000011566">
    <property type="component" value="Unassembled WGS sequence"/>
</dbReference>
<reference evidence="13 14" key="1">
    <citation type="journal article" date="2014" name="PLoS Genet.">
        <title>Phylogenetically driven sequencing of extremely halophilic archaea reveals strategies for static and dynamic osmo-response.</title>
        <authorList>
            <person name="Becker E.A."/>
            <person name="Seitzer P.M."/>
            <person name="Tritt A."/>
            <person name="Larsen D."/>
            <person name="Krusor M."/>
            <person name="Yao A.I."/>
            <person name="Wu D."/>
            <person name="Madern D."/>
            <person name="Eisen J.A."/>
            <person name="Darling A.E."/>
            <person name="Facciotti M.T."/>
        </authorList>
    </citation>
    <scope>NUCLEOTIDE SEQUENCE [LARGE SCALE GENOMIC DNA]</scope>
    <source>
        <strain evidence="13 14">100A6</strain>
    </source>
</reference>
<dbReference type="GO" id="GO:0015940">
    <property type="term" value="P:pantothenate biosynthetic process"/>
    <property type="evidence" value="ECO:0007669"/>
    <property type="project" value="InterPro"/>
</dbReference>
<evidence type="ECO:0000256" key="5">
    <source>
        <dbReference type="ARBA" id="ARBA00022993"/>
    </source>
</evidence>
<dbReference type="EC" id="1.1.1.169" evidence="3 10"/>
<dbReference type="EMBL" id="AOMB01000008">
    <property type="protein sequence ID" value="EMA40987.1"/>
    <property type="molecule type" value="Genomic_DNA"/>
</dbReference>
<keyword evidence="4 10" id="KW-0521">NADP</keyword>
<dbReference type="InterPro" id="IPR050838">
    <property type="entry name" value="Ketopantoate_reductase"/>
</dbReference>
<dbReference type="Gene3D" id="1.10.1040.10">
    <property type="entry name" value="N-(1-d-carboxylethyl)-l-norvaline Dehydrogenase, domain 2"/>
    <property type="match status" value="1"/>
</dbReference>
<dbReference type="GO" id="GO:0050661">
    <property type="term" value="F:NADP binding"/>
    <property type="evidence" value="ECO:0007669"/>
    <property type="project" value="TreeGrafter"/>
</dbReference>
<feature type="domain" description="Ketopantoate reductase N-terminal" evidence="11">
    <location>
        <begin position="3"/>
        <end position="142"/>
    </location>
</feature>
<dbReference type="AlphaFoldDB" id="M0M5A3"/>
<evidence type="ECO:0000259" key="11">
    <source>
        <dbReference type="Pfam" id="PF02558"/>
    </source>
</evidence>
<name>M0M5A3_9EURY</name>
<dbReference type="RefSeq" id="WP_007690797.1">
    <property type="nucleotide sequence ID" value="NZ_AJRK01000063.1"/>
</dbReference>
<accession>M0M5A3</accession>
<dbReference type="GO" id="GO:0008677">
    <property type="term" value="F:2-dehydropantoate 2-reductase activity"/>
    <property type="evidence" value="ECO:0007669"/>
    <property type="project" value="UniProtKB-EC"/>
</dbReference>
<dbReference type="PANTHER" id="PTHR43765:SF2">
    <property type="entry name" value="2-DEHYDROPANTOATE 2-REDUCTASE"/>
    <property type="match status" value="1"/>
</dbReference>
<dbReference type="PANTHER" id="PTHR43765">
    <property type="entry name" value="2-DEHYDROPANTOATE 2-REDUCTASE-RELATED"/>
    <property type="match status" value="1"/>
</dbReference>
<protein>
    <recommendedName>
        <fullName evidence="3 10">2-dehydropantoate 2-reductase</fullName>
        <ecNumber evidence="3 10">1.1.1.169</ecNumber>
    </recommendedName>
    <alternativeName>
        <fullName evidence="7 10">Ketopantoate reductase</fullName>
    </alternativeName>
</protein>
<comment type="function">
    <text evidence="10">Catalyzes the NADPH-dependent reduction of ketopantoate into pantoic acid.</text>
</comment>
<evidence type="ECO:0000256" key="9">
    <source>
        <dbReference type="ARBA" id="ARBA00048196"/>
    </source>
</evidence>
<dbReference type="SUPFAM" id="SSF51735">
    <property type="entry name" value="NAD(P)-binding Rossmann-fold domains"/>
    <property type="match status" value="1"/>
</dbReference>
<dbReference type="PATRIC" id="fig|1132509.6.peg.743"/>
<evidence type="ECO:0000259" key="12">
    <source>
        <dbReference type="Pfam" id="PF08546"/>
    </source>
</evidence>
<keyword evidence="6 10" id="KW-0560">Oxidoreductase</keyword>
<comment type="similarity">
    <text evidence="2 10">Belongs to the ketopantoate reductase family.</text>
</comment>
<evidence type="ECO:0000256" key="6">
    <source>
        <dbReference type="ARBA" id="ARBA00023002"/>
    </source>
</evidence>
<evidence type="ECO:0000256" key="2">
    <source>
        <dbReference type="ARBA" id="ARBA00007870"/>
    </source>
</evidence>
<comment type="pathway">
    <text evidence="1 10">Cofactor biosynthesis; coenzyme A biosynthesis.</text>
</comment>
<gene>
    <name evidence="13" type="ORF">C447_03149</name>
</gene>
<keyword evidence="5 10" id="KW-0173">Coenzyme A biosynthesis</keyword>
<comment type="caution">
    <text evidence="13">The sequence shown here is derived from an EMBL/GenBank/DDBJ whole genome shotgun (WGS) entry which is preliminary data.</text>
</comment>
<evidence type="ECO:0000256" key="1">
    <source>
        <dbReference type="ARBA" id="ARBA00004724"/>
    </source>
</evidence>
<evidence type="ECO:0000256" key="3">
    <source>
        <dbReference type="ARBA" id="ARBA00013014"/>
    </source>
</evidence>
<proteinExistence type="inferred from homology"/>
<evidence type="ECO:0000313" key="14">
    <source>
        <dbReference type="Proteomes" id="UP000011566"/>
    </source>
</evidence>
<dbReference type="Pfam" id="PF08546">
    <property type="entry name" value="ApbA_C"/>
    <property type="match status" value="1"/>
</dbReference>
<evidence type="ECO:0000256" key="7">
    <source>
        <dbReference type="ARBA" id="ARBA00032024"/>
    </source>
</evidence>
<evidence type="ECO:0000313" key="13">
    <source>
        <dbReference type="EMBL" id="EMA40987.1"/>
    </source>
</evidence>
<dbReference type="OrthoDB" id="201845at2157"/>
<dbReference type="Pfam" id="PF02558">
    <property type="entry name" value="ApbA"/>
    <property type="match status" value="1"/>
</dbReference>
<dbReference type="GO" id="GO:0005737">
    <property type="term" value="C:cytoplasm"/>
    <property type="evidence" value="ECO:0007669"/>
    <property type="project" value="TreeGrafter"/>
</dbReference>